<evidence type="ECO:0000313" key="3">
    <source>
        <dbReference type="Proteomes" id="UP000606172"/>
    </source>
</evidence>
<proteinExistence type="predicted"/>
<dbReference type="AlphaFoldDB" id="A0A919V5K6"/>
<gene>
    <name evidence="2" type="ORF">Ssi02_33510</name>
</gene>
<sequence length="203" mass="23714">MSEILPVFPGHRLGLDDYIADYYHYFWQTDSTGCWKLERRQTFRELNNPSWEASSQGDWPCALKLLEEGRAQVKDYQRRVLEHGFEFRRVRIVEVPFSAYLIWELNSLLIRHEYGERIRVVTGGAISRFERHAPLPEIVVLGTQVVYQVIYGSSGLAEGAMKSTDPTDIRFWADFIERLYGDGEELDSYFQREVAGLRPVEEE</sequence>
<keyword evidence="3" id="KW-1185">Reference proteome</keyword>
<dbReference type="Proteomes" id="UP000606172">
    <property type="component" value="Unassembled WGS sequence"/>
</dbReference>
<dbReference type="EMBL" id="BOOW01000020">
    <property type="protein sequence ID" value="GII93120.1"/>
    <property type="molecule type" value="Genomic_DNA"/>
</dbReference>
<feature type="domain" description="DUF6879" evidence="1">
    <location>
        <begin position="26"/>
        <end position="190"/>
    </location>
</feature>
<dbReference type="InterPro" id="IPR049244">
    <property type="entry name" value="DUF6879"/>
</dbReference>
<accession>A0A919V5K6</accession>
<dbReference type="Pfam" id="PF21806">
    <property type="entry name" value="DUF6879"/>
    <property type="match status" value="1"/>
</dbReference>
<name>A0A919V5K6_9ACTN</name>
<comment type="caution">
    <text evidence="2">The sequence shown here is derived from an EMBL/GenBank/DDBJ whole genome shotgun (WGS) entry which is preliminary data.</text>
</comment>
<protein>
    <recommendedName>
        <fullName evidence="1">DUF6879 domain-containing protein</fullName>
    </recommendedName>
</protein>
<dbReference type="RefSeq" id="WP_204026379.1">
    <property type="nucleotide sequence ID" value="NZ_BOOW01000020.1"/>
</dbReference>
<evidence type="ECO:0000259" key="1">
    <source>
        <dbReference type="Pfam" id="PF21806"/>
    </source>
</evidence>
<reference evidence="2" key="1">
    <citation type="submission" date="2021-01" db="EMBL/GenBank/DDBJ databases">
        <title>Whole genome shotgun sequence of Sinosporangium siamense NBRC 109515.</title>
        <authorList>
            <person name="Komaki H."/>
            <person name="Tamura T."/>
        </authorList>
    </citation>
    <scope>NUCLEOTIDE SEQUENCE</scope>
    <source>
        <strain evidence="2">NBRC 109515</strain>
    </source>
</reference>
<evidence type="ECO:0000313" key="2">
    <source>
        <dbReference type="EMBL" id="GII93120.1"/>
    </source>
</evidence>
<organism evidence="2 3">
    <name type="scientific">Sinosporangium siamense</name>
    <dbReference type="NCBI Taxonomy" id="1367973"/>
    <lineage>
        <taxon>Bacteria</taxon>
        <taxon>Bacillati</taxon>
        <taxon>Actinomycetota</taxon>
        <taxon>Actinomycetes</taxon>
        <taxon>Streptosporangiales</taxon>
        <taxon>Streptosporangiaceae</taxon>
        <taxon>Sinosporangium</taxon>
    </lineage>
</organism>